<feature type="signal peptide" evidence="1">
    <location>
        <begin position="1"/>
        <end position="23"/>
    </location>
</feature>
<feature type="chain" id="PRO_5038694987" evidence="1">
    <location>
        <begin position="24"/>
        <end position="156"/>
    </location>
</feature>
<dbReference type="KEGG" id="dpf:ON006_19070"/>
<name>A0A9E8N4W8_9BACT</name>
<organism evidence="2 3">
    <name type="scientific">Dyadobacter pollutisoli</name>
    <dbReference type="NCBI Taxonomy" id="2910158"/>
    <lineage>
        <taxon>Bacteria</taxon>
        <taxon>Pseudomonadati</taxon>
        <taxon>Bacteroidota</taxon>
        <taxon>Cytophagia</taxon>
        <taxon>Cytophagales</taxon>
        <taxon>Spirosomataceae</taxon>
        <taxon>Dyadobacter</taxon>
    </lineage>
</organism>
<accession>A0A9E8N4W8</accession>
<protein>
    <submittedName>
        <fullName evidence="2">Uncharacterized protein</fullName>
    </submittedName>
</protein>
<dbReference type="AlphaFoldDB" id="A0A9E8N4W8"/>
<keyword evidence="3" id="KW-1185">Reference proteome</keyword>
<dbReference type="Proteomes" id="UP001164653">
    <property type="component" value="Chromosome"/>
</dbReference>
<reference evidence="2" key="1">
    <citation type="submission" date="2022-11" db="EMBL/GenBank/DDBJ databases">
        <title>Dyadobacter pollutisoli sp. nov., isolated from plastic dumped soil.</title>
        <authorList>
            <person name="Kim J.M."/>
            <person name="Kim K.R."/>
            <person name="Lee J.K."/>
            <person name="Hao L."/>
            <person name="Jeon C.O."/>
        </authorList>
    </citation>
    <scope>NUCLEOTIDE SEQUENCE</scope>
    <source>
        <strain evidence="2">U1</strain>
    </source>
</reference>
<evidence type="ECO:0000256" key="1">
    <source>
        <dbReference type="SAM" id="SignalP"/>
    </source>
</evidence>
<evidence type="ECO:0000313" key="2">
    <source>
        <dbReference type="EMBL" id="WAC09850.1"/>
    </source>
</evidence>
<dbReference type="EMBL" id="CP112998">
    <property type="protein sequence ID" value="WAC09850.1"/>
    <property type="molecule type" value="Genomic_DNA"/>
</dbReference>
<dbReference type="RefSeq" id="WP_244820964.1">
    <property type="nucleotide sequence ID" value="NZ_CP112998.1"/>
</dbReference>
<evidence type="ECO:0000313" key="3">
    <source>
        <dbReference type="Proteomes" id="UP001164653"/>
    </source>
</evidence>
<proteinExistence type="predicted"/>
<keyword evidence="1" id="KW-0732">Signal</keyword>
<sequence length="156" mass="17346">MIQNIINKIFPTLVLILSLSASVALPREVTEKYPNNSVLLNGVAVEFTQLSSINRGVISLVKGNPQAMVKTNVPFKVYLKRQGKLIDGDSYAYHYAMLQYEIANILKFAQAGDDIIIDPVDKKNDQAGPKVIHVTPIQLVPQFNWFFTPNKKGDGC</sequence>
<gene>
    <name evidence="2" type="ORF">ON006_19070</name>
</gene>